<evidence type="ECO:0000313" key="2">
    <source>
        <dbReference type="Proteomes" id="UP000287651"/>
    </source>
</evidence>
<gene>
    <name evidence="1" type="ORF">B296_00033676</name>
</gene>
<proteinExistence type="predicted"/>
<organism evidence="1 2">
    <name type="scientific">Ensete ventricosum</name>
    <name type="common">Abyssinian banana</name>
    <name type="synonym">Musa ensete</name>
    <dbReference type="NCBI Taxonomy" id="4639"/>
    <lineage>
        <taxon>Eukaryota</taxon>
        <taxon>Viridiplantae</taxon>
        <taxon>Streptophyta</taxon>
        <taxon>Embryophyta</taxon>
        <taxon>Tracheophyta</taxon>
        <taxon>Spermatophyta</taxon>
        <taxon>Magnoliopsida</taxon>
        <taxon>Liliopsida</taxon>
        <taxon>Zingiberales</taxon>
        <taxon>Musaceae</taxon>
        <taxon>Ensete</taxon>
    </lineage>
</organism>
<sequence>MPPTYSVAAAKTPMLATAFFSTCTNSVANPLPLAATTSSFPCLFHCFPYRCHLVALVTPLLSSAPAAPSSTIVVPSSTSSSIYHSHACTTIASTTAAFATTSFS</sequence>
<evidence type="ECO:0000313" key="1">
    <source>
        <dbReference type="EMBL" id="RRT65727.1"/>
    </source>
</evidence>
<protein>
    <submittedName>
        <fullName evidence="1">Uncharacterized protein</fullName>
    </submittedName>
</protein>
<reference evidence="1 2" key="1">
    <citation type="journal article" date="2014" name="Agronomy (Basel)">
        <title>A Draft Genome Sequence for Ensete ventricosum, the Drought-Tolerant Tree Against Hunger.</title>
        <authorList>
            <person name="Harrison J."/>
            <person name="Moore K.A."/>
            <person name="Paszkiewicz K."/>
            <person name="Jones T."/>
            <person name="Grant M."/>
            <person name="Ambacheew D."/>
            <person name="Muzemil S."/>
            <person name="Studholme D.J."/>
        </authorList>
    </citation>
    <scope>NUCLEOTIDE SEQUENCE [LARGE SCALE GENOMIC DNA]</scope>
</reference>
<name>A0A426ZP09_ENSVE</name>
<dbReference type="EMBL" id="AMZH03005716">
    <property type="protein sequence ID" value="RRT65727.1"/>
    <property type="molecule type" value="Genomic_DNA"/>
</dbReference>
<comment type="caution">
    <text evidence="1">The sequence shown here is derived from an EMBL/GenBank/DDBJ whole genome shotgun (WGS) entry which is preliminary data.</text>
</comment>
<dbReference type="AlphaFoldDB" id="A0A426ZP09"/>
<dbReference type="Proteomes" id="UP000287651">
    <property type="component" value="Unassembled WGS sequence"/>
</dbReference>
<accession>A0A426ZP09</accession>